<comment type="caution">
    <text evidence="2">The sequence shown here is derived from an EMBL/GenBank/DDBJ whole genome shotgun (WGS) entry which is preliminary data.</text>
</comment>
<feature type="transmembrane region" description="Helical" evidence="1">
    <location>
        <begin position="125"/>
        <end position="150"/>
    </location>
</feature>
<protein>
    <submittedName>
        <fullName evidence="2">Uncharacterized protein</fullName>
    </submittedName>
</protein>
<keyword evidence="1" id="KW-1133">Transmembrane helix</keyword>
<proteinExistence type="predicted"/>
<dbReference type="EMBL" id="WISP01000172">
    <property type="protein sequence ID" value="MQW06554.1"/>
    <property type="molecule type" value="Genomic_DNA"/>
</dbReference>
<evidence type="ECO:0000313" key="2">
    <source>
        <dbReference type="EMBL" id="MQW06554.1"/>
    </source>
</evidence>
<feature type="transmembrane region" description="Helical" evidence="1">
    <location>
        <begin position="170"/>
        <end position="191"/>
    </location>
</feature>
<keyword evidence="1" id="KW-0472">Membrane</keyword>
<dbReference type="AlphaFoldDB" id="A0A6A7ZV38"/>
<feature type="transmembrane region" description="Helical" evidence="1">
    <location>
        <begin position="90"/>
        <end position="113"/>
    </location>
</feature>
<keyword evidence="1" id="KW-0812">Transmembrane</keyword>
<evidence type="ECO:0000256" key="1">
    <source>
        <dbReference type="SAM" id="Phobius"/>
    </source>
</evidence>
<accession>A0A6A7ZV38</accession>
<organism evidence="2">
    <name type="scientific">Rhizobium meliloti</name>
    <name type="common">Ensifer meliloti</name>
    <name type="synonym">Sinorhizobium meliloti</name>
    <dbReference type="NCBI Taxonomy" id="382"/>
    <lineage>
        <taxon>Bacteria</taxon>
        <taxon>Pseudomonadati</taxon>
        <taxon>Pseudomonadota</taxon>
        <taxon>Alphaproteobacteria</taxon>
        <taxon>Hyphomicrobiales</taxon>
        <taxon>Rhizobiaceae</taxon>
        <taxon>Sinorhizobium/Ensifer group</taxon>
        <taxon>Sinorhizobium</taxon>
    </lineage>
</organism>
<sequence>MSIKQDAVADNKVAEFPHTESAAVADIVHDDAYFRERRAEYELRQAEIRKTMSMALVLGLIFTALFWISFHNPEIYLVKAETLTIINSGYNAIILLTIPFLLGVVGAISRLLLSGVRVIQEVSLVIGSGLMAAFSWVGIKSGVLMAVIAPHLEKQGLAEPAQISSSPSDFYTLMLVAVFVGMFSTNLYLFISQRVDQLSQKASDKRR</sequence>
<feature type="transmembrane region" description="Helical" evidence="1">
    <location>
        <begin position="52"/>
        <end position="70"/>
    </location>
</feature>
<name>A0A6A7ZV38_RHIML</name>
<dbReference type="RefSeq" id="WP_153318623.1">
    <property type="nucleotide sequence ID" value="NZ_WISP01000172.1"/>
</dbReference>
<gene>
    <name evidence="2" type="ORF">GHK45_23360</name>
</gene>
<reference evidence="2" key="1">
    <citation type="journal article" date="2013" name="Genome Biol.">
        <title>Comparative genomics of the core and accessory genomes of 48 Sinorhizobium strains comprising five genospecies.</title>
        <authorList>
            <person name="Sugawara M."/>
            <person name="Epstein B."/>
            <person name="Badgley B.D."/>
            <person name="Unno T."/>
            <person name="Xu L."/>
            <person name="Reese J."/>
            <person name="Gyaneshwar P."/>
            <person name="Denny R."/>
            <person name="Mudge J."/>
            <person name="Bharti A.K."/>
            <person name="Farmer A.D."/>
            <person name="May G.D."/>
            <person name="Woodward J.E."/>
            <person name="Medigue C."/>
            <person name="Vallenet D."/>
            <person name="Lajus A."/>
            <person name="Rouy Z."/>
            <person name="Martinez-Vaz B."/>
            <person name="Tiffin P."/>
            <person name="Young N.D."/>
            <person name="Sadowsky M.J."/>
        </authorList>
    </citation>
    <scope>NUCLEOTIDE SEQUENCE</scope>
    <source>
        <strain evidence="2">M30</strain>
    </source>
</reference>